<keyword evidence="2" id="KW-0819">tRNA processing</keyword>
<accession>A0A397I5P3</accession>
<proteinExistence type="predicted"/>
<evidence type="ECO:0000256" key="1">
    <source>
        <dbReference type="ARBA" id="ARBA00004604"/>
    </source>
</evidence>
<evidence type="ECO:0000256" key="2">
    <source>
        <dbReference type="ARBA" id="ARBA00022694"/>
    </source>
</evidence>
<comment type="caution">
    <text evidence="4">The sequence shown here is derived from an EMBL/GenBank/DDBJ whole genome shotgun (WGS) entry which is preliminary data.</text>
</comment>
<organism evidence="4 5">
    <name type="scientific">Diversispora epigaea</name>
    <dbReference type="NCBI Taxonomy" id="1348612"/>
    <lineage>
        <taxon>Eukaryota</taxon>
        <taxon>Fungi</taxon>
        <taxon>Fungi incertae sedis</taxon>
        <taxon>Mucoromycota</taxon>
        <taxon>Glomeromycotina</taxon>
        <taxon>Glomeromycetes</taxon>
        <taxon>Diversisporales</taxon>
        <taxon>Diversisporaceae</taxon>
        <taxon>Diversispora</taxon>
    </lineage>
</organism>
<name>A0A397I5P3_9GLOM</name>
<dbReference type="Proteomes" id="UP000266861">
    <property type="component" value="Unassembled WGS sequence"/>
</dbReference>
<dbReference type="GO" id="GO:0005655">
    <property type="term" value="C:nucleolar ribonuclease P complex"/>
    <property type="evidence" value="ECO:0007669"/>
    <property type="project" value="InterPro"/>
</dbReference>
<evidence type="ECO:0000313" key="5">
    <source>
        <dbReference type="Proteomes" id="UP000266861"/>
    </source>
</evidence>
<dbReference type="Gene3D" id="3.30.110.20">
    <property type="entry name" value="Alba-like domain"/>
    <property type="match status" value="1"/>
</dbReference>
<dbReference type="AlphaFoldDB" id="A0A397I5P3"/>
<dbReference type="PANTHER" id="PTHR15314:SF1">
    <property type="entry name" value="RIBONUCLEASE P PROTEIN SUBUNIT P20"/>
    <property type="match status" value="1"/>
</dbReference>
<dbReference type="GO" id="GO:0000172">
    <property type="term" value="C:ribonuclease MRP complex"/>
    <property type="evidence" value="ECO:0007669"/>
    <property type="project" value="InterPro"/>
</dbReference>
<comment type="subcellular location">
    <subcellularLocation>
        <location evidence="1">Nucleus</location>
        <location evidence="1">Nucleolus</location>
    </subcellularLocation>
</comment>
<protein>
    <submittedName>
        <fullName evidence="4">Uncharacterized protein</fullName>
    </submittedName>
</protein>
<keyword evidence="3" id="KW-0539">Nucleus</keyword>
<sequence length="149" mass="16867">MGKSKRDKNENINKNATMIHDTKIKPQLSKNIKKRTPLKPAIIPTDIYVSRNSNFKGQLFRAKKLLLEDGHSPIIIHGLGAAIQKSINLVLTLNDLLQNQIVYKVTTGTVNLVDDIIPDDDDKDLEVQTRNNSSIHIEVSLKDNSFYHR</sequence>
<dbReference type="InterPro" id="IPR014612">
    <property type="entry name" value="Pop7/Rpp20"/>
</dbReference>
<dbReference type="InterPro" id="IPR036882">
    <property type="entry name" value="Alba-like_dom_sf"/>
</dbReference>
<dbReference type="PANTHER" id="PTHR15314">
    <property type="entry name" value="RIBONUCLEASE P PROTEIN SUBUNIT P20"/>
    <property type="match status" value="1"/>
</dbReference>
<keyword evidence="5" id="KW-1185">Reference proteome</keyword>
<dbReference type="OrthoDB" id="416729at2759"/>
<dbReference type="GO" id="GO:0001682">
    <property type="term" value="P:tRNA 5'-leader removal"/>
    <property type="evidence" value="ECO:0007669"/>
    <property type="project" value="InterPro"/>
</dbReference>
<dbReference type="SUPFAM" id="SSF82704">
    <property type="entry name" value="AlbA-like"/>
    <property type="match status" value="1"/>
</dbReference>
<evidence type="ECO:0000256" key="3">
    <source>
        <dbReference type="ARBA" id="ARBA00023242"/>
    </source>
</evidence>
<gene>
    <name evidence="4" type="ORF">Glove_271g64</name>
</gene>
<dbReference type="GO" id="GO:0003676">
    <property type="term" value="F:nucleic acid binding"/>
    <property type="evidence" value="ECO:0007669"/>
    <property type="project" value="InterPro"/>
</dbReference>
<dbReference type="STRING" id="1348612.A0A397I5P3"/>
<evidence type="ECO:0000313" key="4">
    <source>
        <dbReference type="EMBL" id="RHZ70462.1"/>
    </source>
</evidence>
<dbReference type="Pfam" id="PF12328">
    <property type="entry name" value="Rpp20"/>
    <property type="match status" value="1"/>
</dbReference>
<dbReference type="EMBL" id="PQFF01000248">
    <property type="protein sequence ID" value="RHZ70462.1"/>
    <property type="molecule type" value="Genomic_DNA"/>
</dbReference>
<reference evidence="4 5" key="1">
    <citation type="submission" date="2018-08" db="EMBL/GenBank/DDBJ databases">
        <title>Genome and evolution of the arbuscular mycorrhizal fungus Diversispora epigaea (formerly Glomus versiforme) and its bacterial endosymbionts.</title>
        <authorList>
            <person name="Sun X."/>
            <person name="Fei Z."/>
            <person name="Harrison M."/>
        </authorList>
    </citation>
    <scope>NUCLEOTIDE SEQUENCE [LARGE SCALE GENOMIC DNA]</scope>
    <source>
        <strain evidence="4 5">IT104</strain>
    </source>
</reference>